<dbReference type="SMART" id="SM00554">
    <property type="entry name" value="FAS1"/>
    <property type="match status" value="3"/>
</dbReference>
<evidence type="ECO:0000259" key="1">
    <source>
        <dbReference type="PROSITE" id="PS50213"/>
    </source>
</evidence>
<evidence type="ECO:0000313" key="2">
    <source>
        <dbReference type="EMBL" id="MFD3002011.1"/>
    </source>
</evidence>
<dbReference type="PANTHER" id="PTHR10900">
    <property type="entry name" value="PERIOSTIN-RELATED"/>
    <property type="match status" value="1"/>
</dbReference>
<evidence type="ECO:0000313" key="3">
    <source>
        <dbReference type="Proteomes" id="UP001597641"/>
    </source>
</evidence>
<dbReference type="InterPro" id="IPR050904">
    <property type="entry name" value="Adhesion/Biosynth-related"/>
</dbReference>
<dbReference type="PANTHER" id="PTHR10900:SF77">
    <property type="entry name" value="FI19380P1"/>
    <property type="match status" value="1"/>
</dbReference>
<dbReference type="Pfam" id="PF02469">
    <property type="entry name" value="Fasciclin"/>
    <property type="match status" value="2"/>
</dbReference>
<dbReference type="SUPFAM" id="SSF82153">
    <property type="entry name" value="FAS1 domain"/>
    <property type="match status" value="4"/>
</dbReference>
<feature type="domain" description="FAS1" evidence="1">
    <location>
        <begin position="409"/>
        <end position="561"/>
    </location>
</feature>
<dbReference type="InterPro" id="IPR036378">
    <property type="entry name" value="FAS1_dom_sf"/>
</dbReference>
<dbReference type="Proteomes" id="UP001597641">
    <property type="component" value="Unassembled WGS sequence"/>
</dbReference>
<organism evidence="2 3">
    <name type="scientific">Pontibacter toksunensis</name>
    <dbReference type="NCBI Taxonomy" id="1332631"/>
    <lineage>
        <taxon>Bacteria</taxon>
        <taxon>Pseudomonadati</taxon>
        <taxon>Bacteroidota</taxon>
        <taxon>Cytophagia</taxon>
        <taxon>Cytophagales</taxon>
        <taxon>Hymenobacteraceae</taxon>
        <taxon>Pontibacter</taxon>
    </lineage>
</organism>
<proteinExistence type="predicted"/>
<dbReference type="PROSITE" id="PS50213">
    <property type="entry name" value="FAS1"/>
    <property type="match status" value="3"/>
</dbReference>
<dbReference type="Gene3D" id="2.30.180.10">
    <property type="entry name" value="FAS1 domain"/>
    <property type="match status" value="3"/>
</dbReference>
<reference evidence="3" key="1">
    <citation type="journal article" date="2019" name="Int. J. Syst. Evol. Microbiol.">
        <title>The Global Catalogue of Microorganisms (GCM) 10K type strain sequencing project: providing services to taxonomists for standard genome sequencing and annotation.</title>
        <authorList>
            <consortium name="The Broad Institute Genomics Platform"/>
            <consortium name="The Broad Institute Genome Sequencing Center for Infectious Disease"/>
            <person name="Wu L."/>
            <person name="Ma J."/>
        </authorList>
    </citation>
    <scope>NUCLEOTIDE SEQUENCE [LARGE SCALE GENOMIC DNA]</scope>
    <source>
        <strain evidence="3">KCTC 23984</strain>
    </source>
</reference>
<name>A0ABW6BWR7_9BACT</name>
<keyword evidence="3" id="KW-1185">Reference proteome</keyword>
<dbReference type="InterPro" id="IPR000782">
    <property type="entry name" value="FAS1_domain"/>
</dbReference>
<comment type="caution">
    <text evidence="2">The sequence shown here is derived from an EMBL/GenBank/DDBJ whole genome shotgun (WGS) entry which is preliminary data.</text>
</comment>
<gene>
    <name evidence="2" type="ORF">ACFS7Z_16685</name>
</gene>
<protein>
    <submittedName>
        <fullName evidence="2">Fasciclin domain-containing protein</fullName>
    </submittedName>
</protein>
<feature type="domain" description="FAS1" evidence="1">
    <location>
        <begin position="565"/>
        <end position="721"/>
    </location>
</feature>
<dbReference type="EMBL" id="JBHUOX010000013">
    <property type="protein sequence ID" value="MFD3002011.1"/>
    <property type="molecule type" value="Genomic_DNA"/>
</dbReference>
<sequence length="725" mass="81727">MRKPAKVLLYYLSLLVLLTNCRDKTFDEFYARPENLGAPIYQQLEARGNFKNFLACVEKAGYKHTLSSSGYWTIFAPTDEAFAAFFQEQNLGGINDVDEETARRIVTYALVYNAFNKEYLSDFQSSIGWVENEAFRRRSAYYTGPYKANFGEGEVRVLANNRNGNTYFPEDNNNKYIPYFIDRYFSGKGLSALDYTTFYPNVPFTGFNVAGAAVVGNDHSVRAENGLIHIIDKVLLPLPNIDEYLRSQPQYSRFRGLLEKYGATYTVNAQATEKWNKIQGTTGDVYLKTFASALAFNPGNENFLKLMDNDGQTDSWSMFVPTNEVLQSYIDNVLLEHYESLDDMNPQIIFDFLNAHMWQTTVWPSKFNTTANYVGEPARFDLATDIVDPKVLSNGMFYGANKVQESDAFHSVFGKVYLDPKFSLMSRFLQRELRSAVSNPNVSFTMFLLSDEVLAEAGYSFDEQANSWMYNGSTNFAVTRLDRLMSSHIAITLNGELDDLSGEGIIDTYSGELIKFKDNMVYAAGNLEPDPQTALAENNLPKVTARKEASNGVVYYLDKPLLSPELAIGLHMKEYPQFSAFFNYLENASIYDKKTGEITSVSNGAFYTYFIPSNEAMEQAVADGVLPADPATTVLAEKQKIESFLLYHILNRFALIANGREEGRLESVYKTPQGDVTTLSVANMPNQLTVTDMKGRTAHVVNENSNVIANRSVLHQIDNYLQHAE</sequence>
<feature type="domain" description="FAS1" evidence="1">
    <location>
        <begin position="37"/>
        <end position="235"/>
    </location>
</feature>
<accession>A0ABW6BWR7</accession>
<dbReference type="RefSeq" id="WP_377486958.1">
    <property type="nucleotide sequence ID" value="NZ_JBHUOX010000013.1"/>
</dbReference>